<name>A0A2T6KB84_9RHOB</name>
<dbReference type="EMBL" id="QBUD01000011">
    <property type="protein sequence ID" value="PUB12083.1"/>
    <property type="molecule type" value="Genomic_DNA"/>
</dbReference>
<evidence type="ECO:0000313" key="1">
    <source>
        <dbReference type="EMBL" id="PUB12083.1"/>
    </source>
</evidence>
<reference evidence="1 2" key="1">
    <citation type="submission" date="2018-04" db="EMBL/GenBank/DDBJ databases">
        <title>Genomic Encyclopedia of Archaeal and Bacterial Type Strains, Phase II (KMG-II): from individual species to whole genera.</title>
        <authorList>
            <person name="Goeker M."/>
        </authorList>
    </citation>
    <scope>NUCLEOTIDE SEQUENCE [LARGE SCALE GENOMIC DNA]</scope>
    <source>
        <strain evidence="1 2">DSM 29955</strain>
    </source>
</reference>
<keyword evidence="2" id="KW-1185">Reference proteome</keyword>
<sequence length="73" mass="7912">MRGPCGLFKRKDTTMTEISKPTPKDIHALLGMIARLCAQNGDTSQLGMAQAQAQLIYGPLVCFIVHKVGKRVG</sequence>
<accession>A0A2T6KB84</accession>
<dbReference type="AlphaFoldDB" id="A0A2T6KB84"/>
<protein>
    <submittedName>
        <fullName evidence="1">Uncharacterized protein</fullName>
    </submittedName>
</protein>
<proteinExistence type="predicted"/>
<comment type="caution">
    <text evidence="1">The sequence shown here is derived from an EMBL/GenBank/DDBJ whole genome shotgun (WGS) entry which is preliminary data.</text>
</comment>
<dbReference type="Proteomes" id="UP000244523">
    <property type="component" value="Unassembled WGS sequence"/>
</dbReference>
<organism evidence="1 2">
    <name type="scientific">Yoonia sediminilitoris</name>
    <dbReference type="NCBI Taxonomy" id="1286148"/>
    <lineage>
        <taxon>Bacteria</taxon>
        <taxon>Pseudomonadati</taxon>
        <taxon>Pseudomonadota</taxon>
        <taxon>Alphaproteobacteria</taxon>
        <taxon>Rhodobacterales</taxon>
        <taxon>Paracoccaceae</taxon>
        <taxon>Yoonia</taxon>
    </lineage>
</organism>
<evidence type="ECO:0000313" key="2">
    <source>
        <dbReference type="Proteomes" id="UP000244523"/>
    </source>
</evidence>
<gene>
    <name evidence="1" type="ORF">C8N45_11160</name>
</gene>